<gene>
    <name evidence="1" type="ORF">BC938DRAFT_479581</name>
</gene>
<sequence length="294" mass="34198">MVLKYIFGQRREILDFAQILENIRHLGRNAAIQKKAIIVERGSITMGNTQADSTIPFLVQWICMATEKFVNRFDLSSSGKIEVDMSEGTFILRYLGRLIDDLFTDCRDIELEWGEKALVASSQNRNTSDFNEEDDHSGLRQRIGKKSDCIGFRISARREDREELLIVEVAGPPSIKNEKKHKRDRQALLKGMKLALDRLVSNMDVERVRRMCVYGILVYGFTMTIYKCQLFHYRIYTTTVVEKLLLPTAFDDIKRLDKIFKSLIRVKLEMLRIIEELKDAAWESNEENEEGIFE</sequence>
<protein>
    <submittedName>
        <fullName evidence="1">Uncharacterized protein</fullName>
    </submittedName>
</protein>
<organism evidence="1 2">
    <name type="scientific">Jimgerdemannia flammicorona</name>
    <dbReference type="NCBI Taxonomy" id="994334"/>
    <lineage>
        <taxon>Eukaryota</taxon>
        <taxon>Fungi</taxon>
        <taxon>Fungi incertae sedis</taxon>
        <taxon>Mucoromycota</taxon>
        <taxon>Mucoromycotina</taxon>
        <taxon>Endogonomycetes</taxon>
        <taxon>Endogonales</taxon>
        <taxon>Endogonaceae</taxon>
        <taxon>Jimgerdemannia</taxon>
    </lineage>
</organism>
<reference evidence="1 2" key="1">
    <citation type="journal article" date="2018" name="New Phytol.">
        <title>Phylogenomics of Endogonaceae and evolution of mycorrhizas within Mucoromycota.</title>
        <authorList>
            <person name="Chang Y."/>
            <person name="Desiro A."/>
            <person name="Na H."/>
            <person name="Sandor L."/>
            <person name="Lipzen A."/>
            <person name="Clum A."/>
            <person name="Barry K."/>
            <person name="Grigoriev I.V."/>
            <person name="Martin F.M."/>
            <person name="Stajich J.E."/>
            <person name="Smith M.E."/>
            <person name="Bonito G."/>
            <person name="Spatafora J.W."/>
        </authorList>
    </citation>
    <scope>NUCLEOTIDE SEQUENCE [LARGE SCALE GENOMIC DNA]</scope>
    <source>
        <strain evidence="1 2">AD002</strain>
    </source>
</reference>
<comment type="caution">
    <text evidence="1">The sequence shown here is derived from an EMBL/GenBank/DDBJ whole genome shotgun (WGS) entry which is preliminary data.</text>
</comment>
<proteinExistence type="predicted"/>
<dbReference type="EMBL" id="RBNJ01000404">
    <property type="protein sequence ID" value="RUS34591.1"/>
    <property type="molecule type" value="Genomic_DNA"/>
</dbReference>
<accession>A0A433QXP9</accession>
<dbReference type="AlphaFoldDB" id="A0A433QXP9"/>
<name>A0A433QXP9_9FUNG</name>
<keyword evidence="2" id="KW-1185">Reference proteome</keyword>
<evidence type="ECO:0000313" key="2">
    <source>
        <dbReference type="Proteomes" id="UP000274822"/>
    </source>
</evidence>
<evidence type="ECO:0000313" key="1">
    <source>
        <dbReference type="EMBL" id="RUS34591.1"/>
    </source>
</evidence>
<dbReference type="Proteomes" id="UP000274822">
    <property type="component" value="Unassembled WGS sequence"/>
</dbReference>